<gene>
    <name evidence="3" type="primary">Contig16322.g17384</name>
    <name evidence="3" type="ORF">STYLEM_13784</name>
</gene>
<name>A0A078AV28_STYLE</name>
<dbReference type="EMBL" id="CCKQ01013092">
    <property type="protein sequence ID" value="CDW84718.1"/>
    <property type="molecule type" value="Genomic_DNA"/>
</dbReference>
<organism evidence="3 4">
    <name type="scientific">Stylonychia lemnae</name>
    <name type="common">Ciliate</name>
    <dbReference type="NCBI Taxonomy" id="5949"/>
    <lineage>
        <taxon>Eukaryota</taxon>
        <taxon>Sar</taxon>
        <taxon>Alveolata</taxon>
        <taxon>Ciliophora</taxon>
        <taxon>Intramacronucleata</taxon>
        <taxon>Spirotrichea</taxon>
        <taxon>Stichotrichia</taxon>
        <taxon>Sporadotrichida</taxon>
        <taxon>Oxytrichidae</taxon>
        <taxon>Stylonychinae</taxon>
        <taxon>Stylonychia</taxon>
    </lineage>
</organism>
<evidence type="ECO:0000256" key="2">
    <source>
        <dbReference type="SAM" id="MobiDB-lite"/>
    </source>
</evidence>
<evidence type="ECO:0000313" key="4">
    <source>
        <dbReference type="Proteomes" id="UP000039865"/>
    </source>
</evidence>
<keyword evidence="4" id="KW-1185">Reference proteome</keyword>
<feature type="region of interest" description="Disordered" evidence="2">
    <location>
        <begin position="574"/>
        <end position="652"/>
    </location>
</feature>
<sequence>MKSSQNNSQIEKLPQQYLNINFYAPNQVFASNFDNLSVSQQKKISLKKLEEEYCKTLEQAVSPNSSTINLENLKKTQSHHFMKVASGTSSPQQLKSRSSIGKYMQEAVAYNNFHQSNQHRNSAHVSKSQASNNLNCSASRMNNRLNNISVNQSANYGSHLNAFEFFQNANINLNNSTSTNKKTKIKSKIHVSTKKNSVQQNYPPPKLITNFDNTNQIDISRDRQTLKMKDFLKQIDAYSNENLDKLMPSSTQYSSMQQNNQSIFEIKVVQSVRNFLDKEMNVSSQDYQDDSRYNDSNHDPIDQRAFMSILHEGFSQIINTSHPIVGTTLQKLKDGYESLISRLSEELNIQTEILSSENNQLSMNNQNLEDKNIKMQKQLGESEQSYQSNLLKLNQQFKQNNQLAEELNKVIEENRMQKNKQRDLEKIIQEQQKQIDQLRQDLKFQLIMNQKTIQSQSQQNYQHQQQQQNQNFKISQINAHPKLNSGKHQIIEQQNSKIHQIIDDSSQSDYDEVDPEVAYINEQQKVIQQDKSPIQKPIIPMLNLNKLQVQKENASNSPKQHLPSQIKTIDKSFDSLSQSQHQQNYQSQQQVLPRPSAGGGMKIGMPKFQIDLSSINQQKQQKIQEQEQQESSQDYQFNQKPQDISGAPQAKPMGLGLNLAGLKNQKGIQDFQDEFMSRIDEYSQSWRDAAMREKRF</sequence>
<dbReference type="OMA" id="NKQIMAN"/>
<dbReference type="Proteomes" id="UP000039865">
    <property type="component" value="Unassembled WGS sequence"/>
</dbReference>
<feature type="compositionally biased region" description="Low complexity" evidence="2">
    <location>
        <begin position="575"/>
        <end position="590"/>
    </location>
</feature>
<reference evidence="3 4" key="1">
    <citation type="submission" date="2014-06" db="EMBL/GenBank/DDBJ databases">
        <authorList>
            <person name="Swart Estienne"/>
        </authorList>
    </citation>
    <scope>NUCLEOTIDE SEQUENCE [LARGE SCALE GENOMIC DNA]</scope>
    <source>
        <strain evidence="3 4">130c</strain>
    </source>
</reference>
<evidence type="ECO:0000313" key="3">
    <source>
        <dbReference type="EMBL" id="CDW84718.1"/>
    </source>
</evidence>
<evidence type="ECO:0000256" key="1">
    <source>
        <dbReference type="SAM" id="Coils"/>
    </source>
</evidence>
<accession>A0A078AV28</accession>
<dbReference type="InParanoid" id="A0A078AV28"/>
<proteinExistence type="predicted"/>
<dbReference type="AlphaFoldDB" id="A0A078AV28"/>
<keyword evidence="1" id="KW-0175">Coiled coil</keyword>
<dbReference type="OrthoDB" id="302114at2759"/>
<protein>
    <submittedName>
        <fullName evidence="3">Uncharacterized protein</fullName>
    </submittedName>
</protein>
<feature type="coiled-coil region" evidence="1">
    <location>
        <begin position="351"/>
        <end position="448"/>
    </location>
</feature>
<feature type="compositionally biased region" description="Low complexity" evidence="2">
    <location>
        <begin position="613"/>
        <end position="623"/>
    </location>
</feature>